<dbReference type="PANTHER" id="PTHR43433:SF10">
    <property type="entry name" value="AB HYDROLASE-1 DOMAIN-CONTAINING PROTEIN"/>
    <property type="match status" value="1"/>
</dbReference>
<dbReference type="EMBL" id="JACAZF010000008">
    <property type="protein sequence ID" value="KAF7297030.1"/>
    <property type="molecule type" value="Genomic_DNA"/>
</dbReference>
<dbReference type="OrthoDB" id="294702at2759"/>
<evidence type="ECO:0000313" key="2">
    <source>
        <dbReference type="Proteomes" id="UP000636479"/>
    </source>
</evidence>
<dbReference type="RefSeq" id="XP_037217389.1">
    <property type="nucleotide sequence ID" value="XM_037365977.1"/>
</dbReference>
<keyword evidence="1" id="KW-0378">Hydrolase</keyword>
<reference evidence="1" key="1">
    <citation type="submission" date="2020-05" db="EMBL/GenBank/DDBJ databases">
        <title>Mycena genomes resolve the evolution of fungal bioluminescence.</title>
        <authorList>
            <person name="Tsai I.J."/>
        </authorList>
    </citation>
    <scope>NUCLEOTIDE SEQUENCE</scope>
    <source>
        <strain evidence="1">171206Taipei</strain>
    </source>
</reference>
<organism evidence="1 2">
    <name type="scientific">Mycena indigotica</name>
    <dbReference type="NCBI Taxonomy" id="2126181"/>
    <lineage>
        <taxon>Eukaryota</taxon>
        <taxon>Fungi</taxon>
        <taxon>Dikarya</taxon>
        <taxon>Basidiomycota</taxon>
        <taxon>Agaricomycotina</taxon>
        <taxon>Agaricomycetes</taxon>
        <taxon>Agaricomycetidae</taxon>
        <taxon>Agaricales</taxon>
        <taxon>Marasmiineae</taxon>
        <taxon>Mycenaceae</taxon>
        <taxon>Mycena</taxon>
    </lineage>
</organism>
<dbReference type="GO" id="GO:0016787">
    <property type="term" value="F:hydrolase activity"/>
    <property type="evidence" value="ECO:0007669"/>
    <property type="project" value="UniProtKB-KW"/>
</dbReference>
<dbReference type="Gene3D" id="3.40.50.1820">
    <property type="entry name" value="alpha/beta hydrolase"/>
    <property type="match status" value="1"/>
</dbReference>
<dbReference type="SUPFAM" id="SSF53474">
    <property type="entry name" value="alpha/beta-Hydrolases"/>
    <property type="match status" value="1"/>
</dbReference>
<dbReference type="InterPro" id="IPR050471">
    <property type="entry name" value="AB_hydrolase"/>
</dbReference>
<evidence type="ECO:0000313" key="1">
    <source>
        <dbReference type="EMBL" id="KAF7297030.1"/>
    </source>
</evidence>
<gene>
    <name evidence="1" type="ORF">MIND_00935500</name>
</gene>
<proteinExistence type="predicted"/>
<keyword evidence="2" id="KW-1185">Reference proteome</keyword>
<dbReference type="AlphaFoldDB" id="A0A8H6SE04"/>
<dbReference type="InterPro" id="IPR029058">
    <property type="entry name" value="AB_hydrolase_fold"/>
</dbReference>
<dbReference type="Proteomes" id="UP000636479">
    <property type="component" value="Unassembled WGS sequence"/>
</dbReference>
<comment type="caution">
    <text evidence="1">The sequence shown here is derived from an EMBL/GenBank/DDBJ whole genome shotgun (WGS) entry which is preliminary data.</text>
</comment>
<protein>
    <submittedName>
        <fullName evidence="1">Cellobiohydrolase I</fullName>
    </submittedName>
</protein>
<name>A0A8H6SE04_9AGAR</name>
<dbReference type="GeneID" id="59348493"/>
<dbReference type="PANTHER" id="PTHR43433">
    <property type="entry name" value="HYDROLASE, ALPHA/BETA FOLD FAMILY PROTEIN"/>
    <property type="match status" value="1"/>
</dbReference>
<sequence>MSTEPLPGPHQDIEYLSLPRFNRSLDFDFTVNEETYNATVSYALTYAPDETTWPVLVFFNGLGGHRLIAALIEGIVREHGVQVLTIDKHGAGESKVVNLPKNTPFPLEARTRFMHTGLLAVLARHNITQFAVLSHSNGLYYALYSLLNLPPSITPLSWTLTGPFVPPSISGSASLRFASMLPAALPNSLGTILQAAPALGAAVNWSGGILSTSAGLFSGANKYDEESDTKGFLDRHIGPSLRSEAMRRGLAESKISMGQEAVFSLHGGEPAADSDSANCIWGIGPGSTDGDILKGAFERIAERYLHPSCPPGIQLSVNVVYGAADGMVPKQGRNWLRELLETTGLIGEGDKRAWIEIPDAGHDDILFLEEVVGCILRRVIG</sequence>
<accession>A0A8H6SE04</accession>